<gene>
    <name evidence="2" type="ORF">RI543_001630</name>
</gene>
<dbReference type="AlphaFoldDB" id="A0AAN8A9F9"/>
<dbReference type="Pfam" id="PF08651">
    <property type="entry name" value="DASH_Duo1"/>
    <property type="match status" value="1"/>
</dbReference>
<accession>A0AAN8A9F9</accession>
<feature type="region of interest" description="Disordered" evidence="1">
    <location>
        <begin position="116"/>
        <end position="138"/>
    </location>
</feature>
<dbReference type="GO" id="GO:0072686">
    <property type="term" value="C:mitotic spindle"/>
    <property type="evidence" value="ECO:0007669"/>
    <property type="project" value="InterPro"/>
</dbReference>
<dbReference type="InterPro" id="IPR013960">
    <property type="entry name" value="DASH_Duo1"/>
</dbReference>
<dbReference type="EMBL" id="JAWIZZ010000038">
    <property type="protein sequence ID" value="KAK5781230.1"/>
    <property type="molecule type" value="Genomic_DNA"/>
</dbReference>
<feature type="region of interest" description="Disordered" evidence="1">
    <location>
        <begin position="158"/>
        <end position="187"/>
    </location>
</feature>
<reference evidence="3" key="1">
    <citation type="submission" date="2023-07" db="EMBL/GenBank/DDBJ databases">
        <title>A draft genome of Kazachstania heterogenica Y-27499.</title>
        <authorList>
            <person name="Donic C."/>
            <person name="Kralova J.S."/>
            <person name="Fidel L."/>
            <person name="Ben-Dor S."/>
            <person name="Jung S."/>
        </authorList>
    </citation>
    <scope>NUCLEOTIDE SEQUENCE [LARGE SCALE GENOMIC DNA]</scope>
    <source>
        <strain evidence="3">Y27499</strain>
    </source>
</reference>
<dbReference type="GO" id="GO:0000278">
    <property type="term" value="P:mitotic cell cycle"/>
    <property type="evidence" value="ECO:0007669"/>
    <property type="project" value="InterPro"/>
</dbReference>
<evidence type="ECO:0008006" key="4">
    <source>
        <dbReference type="Google" id="ProtNLM"/>
    </source>
</evidence>
<dbReference type="GO" id="GO:0042729">
    <property type="term" value="C:DASH complex"/>
    <property type="evidence" value="ECO:0007669"/>
    <property type="project" value="InterPro"/>
</dbReference>
<comment type="caution">
    <text evidence="2">The sequence shown here is derived from an EMBL/GenBank/DDBJ whole genome shotgun (WGS) entry which is preliminary data.</text>
</comment>
<evidence type="ECO:0000313" key="3">
    <source>
        <dbReference type="Proteomes" id="UP001306508"/>
    </source>
</evidence>
<name>A0AAN8A9F9_9SACH</name>
<protein>
    <recommendedName>
        <fullName evidence="4">DASH complex subunit DUO1</fullName>
    </recommendedName>
</protein>
<evidence type="ECO:0000256" key="1">
    <source>
        <dbReference type="SAM" id="MobiDB-lite"/>
    </source>
</evidence>
<keyword evidence="3" id="KW-1185">Reference proteome</keyword>
<dbReference type="Proteomes" id="UP001306508">
    <property type="component" value="Unassembled WGS sequence"/>
</dbReference>
<organism evidence="2 3">
    <name type="scientific">Arxiozyma heterogenica</name>
    <dbReference type="NCBI Taxonomy" id="278026"/>
    <lineage>
        <taxon>Eukaryota</taxon>
        <taxon>Fungi</taxon>
        <taxon>Dikarya</taxon>
        <taxon>Ascomycota</taxon>
        <taxon>Saccharomycotina</taxon>
        <taxon>Saccharomycetes</taxon>
        <taxon>Saccharomycetales</taxon>
        <taxon>Saccharomycetaceae</taxon>
        <taxon>Arxiozyma</taxon>
    </lineage>
</organism>
<proteinExistence type="predicted"/>
<sequence length="187" mass="21434">MNQISFLATQSVIDERSSLDNIIETIDKVNNTLSTITPKNMKRIYEVCKSTNAILDTWVDIQSQAMYLNKMMKNTRYIEHLEALEKGHDIIGERVEEINRLKDELSLLRGQQTSKKIDKVSSSSTMGRLQRRVANTKNQRISRLANGNIHNSISKVSQNRNLSSIPRVSSNRITKPTESSLRKTFQR</sequence>
<evidence type="ECO:0000313" key="2">
    <source>
        <dbReference type="EMBL" id="KAK5781230.1"/>
    </source>
</evidence>